<protein>
    <submittedName>
        <fullName evidence="2">Uncharacterized protein</fullName>
    </submittedName>
</protein>
<evidence type="ECO:0000256" key="1">
    <source>
        <dbReference type="SAM" id="MobiDB-lite"/>
    </source>
</evidence>
<comment type="caution">
    <text evidence="2">The sequence shown here is derived from an EMBL/GenBank/DDBJ whole genome shotgun (WGS) entry which is preliminary data.</text>
</comment>
<name>A0A0F9P4R2_9ZZZZ</name>
<proteinExistence type="predicted"/>
<dbReference type="EMBL" id="LAZR01002832">
    <property type="protein sequence ID" value="KKN25064.1"/>
    <property type="molecule type" value="Genomic_DNA"/>
</dbReference>
<feature type="region of interest" description="Disordered" evidence="1">
    <location>
        <begin position="1"/>
        <end position="23"/>
    </location>
</feature>
<evidence type="ECO:0000313" key="2">
    <source>
        <dbReference type="EMBL" id="KKN25064.1"/>
    </source>
</evidence>
<sequence>MKGVICMAKQSKRRGNPPPKDETKEARFIRVCSMRVKKAVKAINNICNCAGSNYVYAPQHVVDIVAALDEARDNVSKSFESKGKTTTEFNFKSE</sequence>
<accession>A0A0F9P4R2</accession>
<gene>
    <name evidence="2" type="ORF">LCGC14_0888470</name>
</gene>
<organism evidence="2">
    <name type="scientific">marine sediment metagenome</name>
    <dbReference type="NCBI Taxonomy" id="412755"/>
    <lineage>
        <taxon>unclassified sequences</taxon>
        <taxon>metagenomes</taxon>
        <taxon>ecological metagenomes</taxon>
    </lineage>
</organism>
<dbReference type="AlphaFoldDB" id="A0A0F9P4R2"/>
<reference evidence="2" key="1">
    <citation type="journal article" date="2015" name="Nature">
        <title>Complex archaea that bridge the gap between prokaryotes and eukaryotes.</title>
        <authorList>
            <person name="Spang A."/>
            <person name="Saw J.H."/>
            <person name="Jorgensen S.L."/>
            <person name="Zaremba-Niedzwiedzka K."/>
            <person name="Martijn J."/>
            <person name="Lind A.E."/>
            <person name="van Eijk R."/>
            <person name="Schleper C."/>
            <person name="Guy L."/>
            <person name="Ettema T.J."/>
        </authorList>
    </citation>
    <scope>NUCLEOTIDE SEQUENCE</scope>
</reference>